<reference evidence="3" key="1">
    <citation type="journal article" date="2019" name="Int. J. Syst. Evol. Microbiol.">
        <title>The Global Catalogue of Microorganisms (GCM) 10K type strain sequencing project: providing services to taxonomists for standard genome sequencing and annotation.</title>
        <authorList>
            <consortium name="The Broad Institute Genomics Platform"/>
            <consortium name="The Broad Institute Genome Sequencing Center for Infectious Disease"/>
            <person name="Wu L."/>
            <person name="Ma J."/>
        </authorList>
    </citation>
    <scope>NUCLEOTIDE SEQUENCE [LARGE SCALE GENOMIC DNA]</scope>
    <source>
        <strain evidence="3">JCM 16904</strain>
    </source>
</reference>
<feature type="domain" description="SsuA/THI5-like" evidence="1">
    <location>
        <begin position="58"/>
        <end position="286"/>
    </location>
</feature>
<dbReference type="InterPro" id="IPR015168">
    <property type="entry name" value="SsuA/THI5"/>
</dbReference>
<evidence type="ECO:0000259" key="1">
    <source>
        <dbReference type="Pfam" id="PF09084"/>
    </source>
</evidence>
<dbReference type="SUPFAM" id="SSF53850">
    <property type="entry name" value="Periplasmic binding protein-like II"/>
    <property type="match status" value="1"/>
</dbReference>
<accession>A0ABP7AXS9</accession>
<gene>
    <name evidence="2" type="ORF">GCM10022224_001990</name>
</gene>
<protein>
    <recommendedName>
        <fullName evidence="1">SsuA/THI5-like domain-containing protein</fullName>
    </recommendedName>
</protein>
<dbReference type="Pfam" id="PF09084">
    <property type="entry name" value="NMT1"/>
    <property type="match status" value="1"/>
</dbReference>
<dbReference type="EMBL" id="BAAAZP010000003">
    <property type="protein sequence ID" value="GAA3643199.1"/>
    <property type="molecule type" value="Genomic_DNA"/>
</dbReference>
<evidence type="ECO:0000313" key="2">
    <source>
        <dbReference type="EMBL" id="GAA3643199.1"/>
    </source>
</evidence>
<comment type="caution">
    <text evidence="2">The sequence shown here is derived from an EMBL/GenBank/DDBJ whole genome shotgun (WGS) entry which is preliminary data.</text>
</comment>
<dbReference type="Proteomes" id="UP001500902">
    <property type="component" value="Unassembled WGS sequence"/>
</dbReference>
<evidence type="ECO:0000313" key="3">
    <source>
        <dbReference type="Proteomes" id="UP001500902"/>
    </source>
</evidence>
<proteinExistence type="predicted"/>
<dbReference type="Gene3D" id="3.40.190.10">
    <property type="entry name" value="Periplasmic binding protein-like II"/>
    <property type="match status" value="2"/>
</dbReference>
<keyword evidence="3" id="KW-1185">Reference proteome</keyword>
<name>A0ABP7AXS9_9ACTN</name>
<organism evidence="2 3">
    <name type="scientific">Nonomuraea antimicrobica</name>
    <dbReference type="NCBI Taxonomy" id="561173"/>
    <lineage>
        <taxon>Bacteria</taxon>
        <taxon>Bacillati</taxon>
        <taxon>Actinomycetota</taxon>
        <taxon>Actinomycetes</taxon>
        <taxon>Streptosporangiales</taxon>
        <taxon>Streptosporangiaceae</taxon>
        <taxon>Nonomuraea</taxon>
    </lineage>
</organism>
<dbReference type="RefSeq" id="WP_344871907.1">
    <property type="nucleotide sequence ID" value="NZ_BAAAZP010000003.1"/>
</dbReference>
<dbReference type="PANTHER" id="PTHR30024">
    <property type="entry name" value="ALIPHATIC SULFONATES-BINDING PROTEIN-RELATED"/>
    <property type="match status" value="1"/>
</dbReference>
<sequence>MNHHKAASERAFRAVRPGRRIWIALAALAVAATPACQSSNAEVGADEQILVSVSIAAPSAAPVYLADVLGYFKEEGLNVQVKEIANASLQVATGQVKYGQVNTSTLLQSASQGIGLQAVCVTQIDPSYILAVSDAVWKQRGLTESMSLKEQLTALKGEQITAVGGRTTNPGAKLLQALLTKNGLPPDWIGVLSMAGSSQATAAFQNGQVGLIFQPQPQPDQVLSKVPGRILYNIGDSPLFAEMDNVPWSTIATSADFAKANPEVTTKVCNAIGRANDYLDDHPDQAAEQLKSLIPTDFEILKDSLPTYKWARDGRMSEADFFRGVDVLAAMDMFAEVTQDQIKTAYTSAYQK</sequence>